<dbReference type="EMBL" id="VSSQ01000151">
    <property type="protein sequence ID" value="MPL81556.1"/>
    <property type="molecule type" value="Genomic_DNA"/>
</dbReference>
<dbReference type="AlphaFoldDB" id="A0A644UR73"/>
<feature type="transmembrane region" description="Helical" evidence="1">
    <location>
        <begin position="12"/>
        <end position="31"/>
    </location>
</feature>
<name>A0A644UR73_9ZZZZ</name>
<keyword evidence="1" id="KW-1133">Transmembrane helix</keyword>
<protein>
    <submittedName>
        <fullName evidence="2">Uncharacterized protein</fullName>
    </submittedName>
</protein>
<accession>A0A644UR73</accession>
<proteinExistence type="predicted"/>
<organism evidence="2">
    <name type="scientific">bioreactor metagenome</name>
    <dbReference type="NCBI Taxonomy" id="1076179"/>
    <lineage>
        <taxon>unclassified sequences</taxon>
        <taxon>metagenomes</taxon>
        <taxon>ecological metagenomes</taxon>
    </lineage>
</organism>
<gene>
    <name evidence="2" type="ORF">SDC9_27484</name>
</gene>
<feature type="transmembrane region" description="Helical" evidence="1">
    <location>
        <begin position="43"/>
        <end position="60"/>
    </location>
</feature>
<sequence length="98" mass="11347">MSRLFKEKTSKFGSLVSLTGMTAMFVVFWMAVPEFIISPVGRTFAVVWALTAIVIFIAHAKRMTIERKKYIAPRFEAVKKNMRTQKSVRNANRMMRDQ</sequence>
<keyword evidence="1" id="KW-0472">Membrane</keyword>
<evidence type="ECO:0000256" key="1">
    <source>
        <dbReference type="SAM" id="Phobius"/>
    </source>
</evidence>
<reference evidence="2" key="1">
    <citation type="submission" date="2019-08" db="EMBL/GenBank/DDBJ databases">
        <authorList>
            <person name="Kucharzyk K."/>
            <person name="Murdoch R.W."/>
            <person name="Higgins S."/>
            <person name="Loffler F."/>
        </authorList>
    </citation>
    <scope>NUCLEOTIDE SEQUENCE</scope>
</reference>
<keyword evidence="1" id="KW-0812">Transmembrane</keyword>
<evidence type="ECO:0000313" key="2">
    <source>
        <dbReference type="EMBL" id="MPL81556.1"/>
    </source>
</evidence>
<comment type="caution">
    <text evidence="2">The sequence shown here is derived from an EMBL/GenBank/DDBJ whole genome shotgun (WGS) entry which is preliminary data.</text>
</comment>